<dbReference type="Proteomes" id="UP001596472">
    <property type="component" value="Unassembled WGS sequence"/>
</dbReference>
<keyword evidence="1" id="KW-0812">Transmembrane</keyword>
<keyword evidence="3" id="KW-0406">Ion transport</keyword>
<feature type="transmembrane region" description="Helical" evidence="1">
    <location>
        <begin position="45"/>
        <end position="69"/>
    </location>
</feature>
<evidence type="ECO:0000313" key="4">
    <source>
        <dbReference type="Proteomes" id="UP001596472"/>
    </source>
</evidence>
<comment type="caution">
    <text evidence="3">The sequence shown here is derived from an EMBL/GenBank/DDBJ whole genome shotgun (WGS) entry which is preliminary data.</text>
</comment>
<reference evidence="4" key="1">
    <citation type="journal article" date="2019" name="Int. J. Syst. Evol. Microbiol.">
        <title>The Global Catalogue of Microorganisms (GCM) 10K type strain sequencing project: providing services to taxonomists for standard genome sequencing and annotation.</title>
        <authorList>
            <consortium name="The Broad Institute Genomics Platform"/>
            <consortium name="The Broad Institute Genome Sequencing Center for Infectious Disease"/>
            <person name="Wu L."/>
            <person name="Ma J."/>
        </authorList>
    </citation>
    <scope>NUCLEOTIDE SEQUENCE [LARGE SCALE GENOMIC DNA]</scope>
    <source>
        <strain evidence="4">CGMCC 4.1467</strain>
    </source>
</reference>
<dbReference type="Gene3D" id="1.10.287.70">
    <property type="match status" value="1"/>
</dbReference>
<feature type="transmembrane region" description="Helical" evidence="1">
    <location>
        <begin position="6"/>
        <end position="24"/>
    </location>
</feature>
<dbReference type="EMBL" id="JBHTBS010000001">
    <property type="protein sequence ID" value="MFC7336262.1"/>
    <property type="molecule type" value="Genomic_DNA"/>
</dbReference>
<name>A0ABW2L1N9_9BACT</name>
<dbReference type="InterPro" id="IPR013099">
    <property type="entry name" value="K_chnl_dom"/>
</dbReference>
<dbReference type="GO" id="GO:0034220">
    <property type="term" value="P:monoatomic ion transmembrane transport"/>
    <property type="evidence" value="ECO:0007669"/>
    <property type="project" value="UniProtKB-KW"/>
</dbReference>
<feature type="transmembrane region" description="Helical" evidence="1">
    <location>
        <begin position="112"/>
        <end position="134"/>
    </location>
</feature>
<dbReference type="SUPFAM" id="SSF81324">
    <property type="entry name" value="Voltage-gated potassium channels"/>
    <property type="match status" value="1"/>
</dbReference>
<evidence type="ECO:0000256" key="1">
    <source>
        <dbReference type="SAM" id="Phobius"/>
    </source>
</evidence>
<sequence length="150" mass="16606">MFPGLIASFILVALCVVIHSMGISRILRFTRARLPSPETHPWVSVFFVVQIAWSLILLHMLQIVIWAGYFTLQGCLPDFETSLYFSGVTYSTLGFGDVVLPQRWRLLGAAEGLTGILMCGLSTGLFVATAHRILAARFQFDDESPPTKSV</sequence>
<evidence type="ECO:0000259" key="2">
    <source>
        <dbReference type="Pfam" id="PF07885"/>
    </source>
</evidence>
<accession>A0ABW2L1N9</accession>
<evidence type="ECO:0000313" key="3">
    <source>
        <dbReference type="EMBL" id="MFC7336262.1"/>
    </source>
</evidence>
<dbReference type="Pfam" id="PF07885">
    <property type="entry name" value="Ion_trans_2"/>
    <property type="match status" value="1"/>
</dbReference>
<keyword evidence="1" id="KW-0472">Membrane</keyword>
<proteinExistence type="predicted"/>
<keyword evidence="1" id="KW-1133">Transmembrane helix</keyword>
<keyword evidence="3" id="KW-0813">Transport</keyword>
<organism evidence="3 4">
    <name type="scientific">Haloferula chungangensis</name>
    <dbReference type="NCBI Taxonomy" id="1048331"/>
    <lineage>
        <taxon>Bacteria</taxon>
        <taxon>Pseudomonadati</taxon>
        <taxon>Verrucomicrobiota</taxon>
        <taxon>Verrucomicrobiia</taxon>
        <taxon>Verrucomicrobiales</taxon>
        <taxon>Verrucomicrobiaceae</taxon>
        <taxon>Haloferula</taxon>
    </lineage>
</organism>
<protein>
    <submittedName>
        <fullName evidence="3">Potassium channel family protein</fullName>
    </submittedName>
</protein>
<keyword evidence="3" id="KW-0407">Ion channel</keyword>
<feature type="domain" description="Potassium channel" evidence="2">
    <location>
        <begin position="57"/>
        <end position="128"/>
    </location>
</feature>
<gene>
    <name evidence="3" type="ORF">ACFQY0_03660</name>
</gene>
<feature type="transmembrane region" description="Helical" evidence="1">
    <location>
        <begin position="81"/>
        <end position="100"/>
    </location>
</feature>
<keyword evidence="4" id="KW-1185">Reference proteome</keyword>
<dbReference type="RefSeq" id="WP_379709200.1">
    <property type="nucleotide sequence ID" value="NZ_JBHTBS010000001.1"/>
</dbReference>